<protein>
    <recommendedName>
        <fullName evidence="9">Lipopolysaccharide export system permease protein LptF</fullName>
    </recommendedName>
</protein>
<name>W4MDV8_9BACT</name>
<accession>W4MDV8</accession>
<gene>
    <name evidence="7" type="ORF">ETSY2_05860</name>
</gene>
<dbReference type="Pfam" id="PF03739">
    <property type="entry name" value="LptF_LptG"/>
    <property type="match status" value="1"/>
</dbReference>
<organism evidence="7 8">
    <name type="scientific">Candidatus Entotheonella gemina</name>
    <dbReference type="NCBI Taxonomy" id="1429439"/>
    <lineage>
        <taxon>Bacteria</taxon>
        <taxon>Pseudomonadati</taxon>
        <taxon>Nitrospinota/Tectimicrobiota group</taxon>
        <taxon>Candidatus Tectimicrobiota</taxon>
        <taxon>Candidatus Entotheonellia</taxon>
        <taxon>Candidatus Entotheonellales</taxon>
        <taxon>Candidatus Entotheonellaceae</taxon>
        <taxon>Candidatus Entotheonella</taxon>
    </lineage>
</organism>
<dbReference type="PANTHER" id="PTHR33529:SF6">
    <property type="entry name" value="YJGP_YJGQ FAMILY PERMEASE"/>
    <property type="match status" value="1"/>
</dbReference>
<dbReference type="PANTHER" id="PTHR33529">
    <property type="entry name" value="SLR0882 PROTEIN-RELATED"/>
    <property type="match status" value="1"/>
</dbReference>
<proteinExistence type="predicted"/>
<dbReference type="InterPro" id="IPR005495">
    <property type="entry name" value="LptG/LptF_permease"/>
</dbReference>
<feature type="transmembrane region" description="Helical" evidence="6">
    <location>
        <begin position="53"/>
        <end position="78"/>
    </location>
</feature>
<sequence>MRLIDRYILKEFWPLFGLAYGVATFIFFLDKLFRIASLALNYRLELLSVVQLFSYLLPTVSGLTLPIAFLVGCTLTFNRLSTDSEFVALKASGISFYRLLLPLFPVAVLVYALSSAMLMYGSPWGFQGVKNLFVDVARSRVIYELRPGEFLDAFEGLSVYIERTDPQAQRLEGIFIVQTRVQPQQVITADEGDLLASADGLQILLRLKDGRLHRYDSEQKRYHLLRFDYYDVRLNLYTRLARWLTKPAKPREFFPAQLQAEISARQAKGEDVSKLVLFRHKQFTLPFACLLFAGLGPSIGVVRTRSGRSSGYIFGVGVIFVYYLCLTASDTVARDLGAPLLLASWFPNLAMCSVTLWLVRRTAQ</sequence>
<reference evidence="7 8" key="1">
    <citation type="journal article" date="2014" name="Nature">
        <title>An environmental bacterial taxon with a large and distinct metabolic repertoire.</title>
        <authorList>
            <person name="Wilson M.C."/>
            <person name="Mori T."/>
            <person name="Ruckert C."/>
            <person name="Uria A.R."/>
            <person name="Helf M.J."/>
            <person name="Takada K."/>
            <person name="Gernert C."/>
            <person name="Steffens U.A."/>
            <person name="Heycke N."/>
            <person name="Schmitt S."/>
            <person name="Rinke C."/>
            <person name="Helfrich E.J."/>
            <person name="Brachmann A.O."/>
            <person name="Gurgui C."/>
            <person name="Wakimoto T."/>
            <person name="Kracht M."/>
            <person name="Crusemann M."/>
            <person name="Hentschel U."/>
            <person name="Abe I."/>
            <person name="Matsunaga S."/>
            <person name="Kalinowski J."/>
            <person name="Takeyama H."/>
            <person name="Piel J."/>
        </authorList>
    </citation>
    <scope>NUCLEOTIDE SEQUENCE [LARGE SCALE GENOMIC DNA]</scope>
    <source>
        <strain evidence="8">TSY2</strain>
    </source>
</reference>
<evidence type="ECO:0000313" key="8">
    <source>
        <dbReference type="Proteomes" id="UP000019140"/>
    </source>
</evidence>
<comment type="subcellular location">
    <subcellularLocation>
        <location evidence="1">Cell membrane</location>
        <topology evidence="1">Multi-pass membrane protein</topology>
    </subcellularLocation>
</comment>
<evidence type="ECO:0000256" key="6">
    <source>
        <dbReference type="SAM" id="Phobius"/>
    </source>
</evidence>
<evidence type="ECO:0000256" key="1">
    <source>
        <dbReference type="ARBA" id="ARBA00004651"/>
    </source>
</evidence>
<evidence type="ECO:0008006" key="9">
    <source>
        <dbReference type="Google" id="ProtNLM"/>
    </source>
</evidence>
<evidence type="ECO:0000256" key="5">
    <source>
        <dbReference type="ARBA" id="ARBA00023136"/>
    </source>
</evidence>
<dbReference type="Proteomes" id="UP000019140">
    <property type="component" value="Unassembled WGS sequence"/>
</dbReference>
<dbReference type="AlphaFoldDB" id="W4MDV8"/>
<keyword evidence="3 6" id="KW-0812">Transmembrane</keyword>
<dbReference type="HOGENOM" id="CLU_028799_3_0_7"/>
<dbReference type="GO" id="GO:0015920">
    <property type="term" value="P:lipopolysaccharide transport"/>
    <property type="evidence" value="ECO:0007669"/>
    <property type="project" value="TreeGrafter"/>
</dbReference>
<keyword evidence="2" id="KW-1003">Cell membrane</keyword>
<keyword evidence="5 6" id="KW-0472">Membrane</keyword>
<keyword evidence="8" id="KW-1185">Reference proteome</keyword>
<feature type="transmembrane region" description="Helical" evidence="6">
    <location>
        <begin position="283"/>
        <end position="302"/>
    </location>
</feature>
<dbReference type="GO" id="GO:0043190">
    <property type="term" value="C:ATP-binding cassette (ABC) transporter complex"/>
    <property type="evidence" value="ECO:0007669"/>
    <property type="project" value="TreeGrafter"/>
</dbReference>
<evidence type="ECO:0000313" key="7">
    <source>
        <dbReference type="EMBL" id="ETX08360.1"/>
    </source>
</evidence>
<feature type="transmembrane region" description="Helical" evidence="6">
    <location>
        <begin position="12"/>
        <end position="33"/>
    </location>
</feature>
<evidence type="ECO:0000256" key="3">
    <source>
        <dbReference type="ARBA" id="ARBA00022692"/>
    </source>
</evidence>
<feature type="transmembrane region" description="Helical" evidence="6">
    <location>
        <begin position="341"/>
        <end position="359"/>
    </location>
</feature>
<feature type="transmembrane region" description="Helical" evidence="6">
    <location>
        <begin position="99"/>
        <end position="120"/>
    </location>
</feature>
<evidence type="ECO:0000256" key="2">
    <source>
        <dbReference type="ARBA" id="ARBA00022475"/>
    </source>
</evidence>
<evidence type="ECO:0000256" key="4">
    <source>
        <dbReference type="ARBA" id="ARBA00022989"/>
    </source>
</evidence>
<comment type="caution">
    <text evidence="7">The sequence shown here is derived from an EMBL/GenBank/DDBJ whole genome shotgun (WGS) entry which is preliminary data.</text>
</comment>
<keyword evidence="4 6" id="KW-1133">Transmembrane helix</keyword>
<dbReference type="EMBL" id="AZHX01000240">
    <property type="protein sequence ID" value="ETX08360.1"/>
    <property type="molecule type" value="Genomic_DNA"/>
</dbReference>
<feature type="transmembrane region" description="Helical" evidence="6">
    <location>
        <begin position="309"/>
        <end position="329"/>
    </location>
</feature>